<name>A0AAD5HE64_UMBRA</name>
<reference evidence="2" key="1">
    <citation type="submission" date="2021-06" db="EMBL/GenBank/DDBJ databases">
        <authorList>
            <consortium name="DOE Joint Genome Institute"/>
            <person name="Mondo S.J."/>
            <person name="Amses K.R."/>
            <person name="Simmons D.R."/>
            <person name="Longcore J.E."/>
            <person name="Seto K."/>
            <person name="Alves G.H."/>
            <person name="Bonds A.E."/>
            <person name="Quandt C.A."/>
            <person name="Davis W.J."/>
            <person name="Chang Y."/>
            <person name="Letcher P.M."/>
            <person name="Powell M.J."/>
            <person name="Kuo A."/>
            <person name="Labutti K."/>
            <person name="Pangilinan J."/>
            <person name="Andreopoulos W."/>
            <person name="Tritt A."/>
            <person name="Riley R."/>
            <person name="Hundley H."/>
            <person name="Johnson J."/>
            <person name="Lipzen A."/>
            <person name="Barry K."/>
            <person name="Berbee M.L."/>
            <person name="Buchler N.E."/>
            <person name="Grigoriev I.V."/>
            <person name="Spatafora J.W."/>
            <person name="Stajich J.E."/>
            <person name="James T.Y."/>
        </authorList>
    </citation>
    <scope>NUCLEOTIDE SEQUENCE</scope>
    <source>
        <strain evidence="2">AG</strain>
    </source>
</reference>
<dbReference type="RefSeq" id="XP_051444723.1">
    <property type="nucleotide sequence ID" value="XM_051589050.1"/>
</dbReference>
<sequence>MLSSKMYWGYLTSATQMVQPPALSQIGLSLNNNSAFAFVGSLTDIVSYCCKHSRIKILLQRASSNSREVDDQTNTIEVQVKYIRTIYSVMNPLSSIMVVLRPHSVQSDQDSKRKNQRKRFTLPSTSNLLELAVGLNQMFDRSIKQITNFTPHHPNGQSPSSGLRARSGTTSLLIQSTSHRQVPDVDIDWDLPIYTAEPDGEAGGFSTLPSTDLLPPPYEAMSAA</sequence>
<dbReference type="AlphaFoldDB" id="A0AAD5HE64"/>
<keyword evidence="3" id="KW-1185">Reference proteome</keyword>
<feature type="region of interest" description="Disordered" evidence="1">
    <location>
        <begin position="200"/>
        <end position="224"/>
    </location>
</feature>
<organism evidence="2 3">
    <name type="scientific">Umbelopsis ramanniana AG</name>
    <dbReference type="NCBI Taxonomy" id="1314678"/>
    <lineage>
        <taxon>Eukaryota</taxon>
        <taxon>Fungi</taxon>
        <taxon>Fungi incertae sedis</taxon>
        <taxon>Mucoromycota</taxon>
        <taxon>Mucoromycotina</taxon>
        <taxon>Umbelopsidomycetes</taxon>
        <taxon>Umbelopsidales</taxon>
        <taxon>Umbelopsidaceae</taxon>
        <taxon>Umbelopsis</taxon>
    </lineage>
</organism>
<evidence type="ECO:0000313" key="3">
    <source>
        <dbReference type="Proteomes" id="UP001206595"/>
    </source>
</evidence>
<gene>
    <name evidence="2" type="ORF">K450DRAFT_241155</name>
</gene>
<dbReference type="Proteomes" id="UP001206595">
    <property type="component" value="Unassembled WGS sequence"/>
</dbReference>
<proteinExistence type="predicted"/>
<reference evidence="2" key="2">
    <citation type="journal article" date="2022" name="Proc. Natl. Acad. Sci. U.S.A.">
        <title>Diploid-dominant life cycles characterize the early evolution of Fungi.</title>
        <authorList>
            <person name="Amses K.R."/>
            <person name="Simmons D.R."/>
            <person name="Longcore J.E."/>
            <person name="Mondo S.J."/>
            <person name="Seto K."/>
            <person name="Jeronimo G.H."/>
            <person name="Bonds A.E."/>
            <person name="Quandt C.A."/>
            <person name="Davis W.J."/>
            <person name="Chang Y."/>
            <person name="Federici B.A."/>
            <person name="Kuo A."/>
            <person name="LaButti K."/>
            <person name="Pangilinan J."/>
            <person name="Andreopoulos W."/>
            <person name="Tritt A."/>
            <person name="Riley R."/>
            <person name="Hundley H."/>
            <person name="Johnson J."/>
            <person name="Lipzen A."/>
            <person name="Barry K."/>
            <person name="Lang B.F."/>
            <person name="Cuomo C.A."/>
            <person name="Buchler N.E."/>
            <person name="Grigoriev I.V."/>
            <person name="Spatafora J.W."/>
            <person name="Stajich J.E."/>
            <person name="James T.Y."/>
        </authorList>
    </citation>
    <scope>NUCLEOTIDE SEQUENCE</scope>
    <source>
        <strain evidence="2">AG</strain>
    </source>
</reference>
<evidence type="ECO:0000313" key="2">
    <source>
        <dbReference type="EMBL" id="KAI8579719.1"/>
    </source>
</evidence>
<evidence type="ECO:0000256" key="1">
    <source>
        <dbReference type="SAM" id="MobiDB-lite"/>
    </source>
</evidence>
<comment type="caution">
    <text evidence="2">The sequence shown here is derived from an EMBL/GenBank/DDBJ whole genome shotgun (WGS) entry which is preliminary data.</text>
</comment>
<accession>A0AAD5HE64</accession>
<dbReference type="GeneID" id="75914395"/>
<dbReference type="EMBL" id="MU620918">
    <property type="protein sequence ID" value="KAI8579719.1"/>
    <property type="molecule type" value="Genomic_DNA"/>
</dbReference>
<protein>
    <submittedName>
        <fullName evidence="2">Uncharacterized protein</fullName>
    </submittedName>
</protein>